<dbReference type="Proteomes" id="UP001241848">
    <property type="component" value="Unassembled WGS sequence"/>
</dbReference>
<reference evidence="1 2" key="1">
    <citation type="submission" date="2022-10" db="EMBL/GenBank/DDBJ databases">
        <title>Paenibacillus description and whole genome data of maize root bacterial community.</title>
        <authorList>
            <person name="Marton D."/>
            <person name="Farkas M."/>
            <person name="Cserhati M."/>
        </authorList>
    </citation>
    <scope>NUCLEOTIDE SEQUENCE [LARGE SCALE GENOMIC DNA]</scope>
    <source>
        <strain evidence="1 2">P96</strain>
    </source>
</reference>
<organism evidence="1 2">
    <name type="scientific">Paenibacillus zeirhizosphaerae</name>
    <dbReference type="NCBI Taxonomy" id="2987519"/>
    <lineage>
        <taxon>Bacteria</taxon>
        <taxon>Bacillati</taxon>
        <taxon>Bacillota</taxon>
        <taxon>Bacilli</taxon>
        <taxon>Bacillales</taxon>
        <taxon>Paenibacillaceae</taxon>
        <taxon>Paenibacillus</taxon>
    </lineage>
</organism>
<protein>
    <submittedName>
        <fullName evidence="1">Uncharacterized protein</fullName>
    </submittedName>
</protein>
<accession>A0ABT9FMN3</accession>
<comment type="caution">
    <text evidence="1">The sequence shown here is derived from an EMBL/GenBank/DDBJ whole genome shotgun (WGS) entry which is preliminary data.</text>
</comment>
<evidence type="ECO:0000313" key="1">
    <source>
        <dbReference type="EMBL" id="MDP4095989.1"/>
    </source>
</evidence>
<dbReference type="EMBL" id="JAPCKK010000010">
    <property type="protein sequence ID" value="MDP4095989.1"/>
    <property type="molecule type" value="Genomic_DNA"/>
</dbReference>
<proteinExistence type="predicted"/>
<sequence length="99" mass="11277">MEDSSLSFFEDYRISLPFMNLQVMIMLKNGLRTTFRSGSLACGRMMRHGWAEEQQSGEKLCKSLVTNLKNSAWLQEWAFSSGLCRILASVLYLGVAYLI</sequence>
<keyword evidence="2" id="KW-1185">Reference proteome</keyword>
<gene>
    <name evidence="1" type="ORF">OIN60_04205</name>
</gene>
<evidence type="ECO:0000313" key="2">
    <source>
        <dbReference type="Proteomes" id="UP001241848"/>
    </source>
</evidence>
<name>A0ABT9FMN3_9BACL</name>
<dbReference type="RefSeq" id="WP_305753621.1">
    <property type="nucleotide sequence ID" value="NZ_JAPCKK010000010.1"/>
</dbReference>